<evidence type="ECO:0000313" key="1">
    <source>
        <dbReference type="Proteomes" id="UP000887540"/>
    </source>
</evidence>
<dbReference type="WBParaSite" id="ACRNAN_Path_494.g1862.t1">
    <property type="protein sequence ID" value="ACRNAN_Path_494.g1862.t1"/>
    <property type="gene ID" value="ACRNAN_Path_494.g1862"/>
</dbReference>
<evidence type="ECO:0000313" key="2">
    <source>
        <dbReference type="WBParaSite" id="ACRNAN_Path_494.g1862.t1"/>
    </source>
</evidence>
<keyword evidence="1" id="KW-1185">Reference proteome</keyword>
<dbReference type="AlphaFoldDB" id="A0A914C8W1"/>
<proteinExistence type="predicted"/>
<sequence length="93" mass="10310">MKPFSEDIKEQEENYFELEAEQEEKPSILENVKEKFSEVAESAKEAIFGKDEPDAVLGLPIETLVSSGHPVCGSALLEKGSRAGDVDEAYHRI</sequence>
<reference evidence="2" key="1">
    <citation type="submission" date="2022-11" db="UniProtKB">
        <authorList>
            <consortium name="WormBaseParasite"/>
        </authorList>
    </citation>
    <scope>IDENTIFICATION</scope>
</reference>
<dbReference type="Proteomes" id="UP000887540">
    <property type="component" value="Unplaced"/>
</dbReference>
<protein>
    <submittedName>
        <fullName evidence="2">Uncharacterized protein</fullName>
    </submittedName>
</protein>
<name>A0A914C8W1_9BILA</name>
<organism evidence="1 2">
    <name type="scientific">Acrobeloides nanus</name>
    <dbReference type="NCBI Taxonomy" id="290746"/>
    <lineage>
        <taxon>Eukaryota</taxon>
        <taxon>Metazoa</taxon>
        <taxon>Ecdysozoa</taxon>
        <taxon>Nematoda</taxon>
        <taxon>Chromadorea</taxon>
        <taxon>Rhabditida</taxon>
        <taxon>Tylenchina</taxon>
        <taxon>Cephalobomorpha</taxon>
        <taxon>Cephaloboidea</taxon>
        <taxon>Cephalobidae</taxon>
        <taxon>Acrobeloides</taxon>
    </lineage>
</organism>
<accession>A0A914C8W1</accession>